<evidence type="ECO:0000313" key="2">
    <source>
        <dbReference type="Proteomes" id="UP000327013"/>
    </source>
</evidence>
<name>A0A5N6RG41_9ROSI</name>
<evidence type="ECO:0000313" key="1">
    <source>
        <dbReference type="EMBL" id="KAE8077902.1"/>
    </source>
</evidence>
<protein>
    <submittedName>
        <fullName evidence="1">Uncharacterized protein</fullName>
    </submittedName>
</protein>
<gene>
    <name evidence="1" type="ORF">FH972_016420</name>
</gene>
<sequence>MASVVHKLNSYSITLPVPLQPAFFMHSNIDSESTSRWEKNTWVTESAERPKGKSIQALIRK</sequence>
<accession>A0A5N6RG41</accession>
<dbReference type="EMBL" id="CM017326">
    <property type="protein sequence ID" value="KAE8077902.1"/>
    <property type="molecule type" value="Genomic_DNA"/>
</dbReference>
<dbReference type="AlphaFoldDB" id="A0A5N6RG41"/>
<reference evidence="1 2" key="1">
    <citation type="submission" date="2019-06" db="EMBL/GenBank/DDBJ databases">
        <title>A chromosomal-level reference genome of Carpinus fangiana (Coryloideae, Betulaceae).</title>
        <authorList>
            <person name="Yang X."/>
            <person name="Wang Z."/>
            <person name="Zhang L."/>
            <person name="Hao G."/>
            <person name="Liu J."/>
            <person name="Yang Y."/>
        </authorList>
    </citation>
    <scope>NUCLEOTIDE SEQUENCE [LARGE SCALE GENOMIC DNA]</scope>
    <source>
        <strain evidence="1">Cfa_2016G</strain>
        <tissue evidence="1">Leaf</tissue>
    </source>
</reference>
<dbReference type="Proteomes" id="UP000327013">
    <property type="component" value="Chromosome 6"/>
</dbReference>
<organism evidence="1 2">
    <name type="scientific">Carpinus fangiana</name>
    <dbReference type="NCBI Taxonomy" id="176857"/>
    <lineage>
        <taxon>Eukaryota</taxon>
        <taxon>Viridiplantae</taxon>
        <taxon>Streptophyta</taxon>
        <taxon>Embryophyta</taxon>
        <taxon>Tracheophyta</taxon>
        <taxon>Spermatophyta</taxon>
        <taxon>Magnoliopsida</taxon>
        <taxon>eudicotyledons</taxon>
        <taxon>Gunneridae</taxon>
        <taxon>Pentapetalae</taxon>
        <taxon>rosids</taxon>
        <taxon>fabids</taxon>
        <taxon>Fagales</taxon>
        <taxon>Betulaceae</taxon>
        <taxon>Carpinus</taxon>
    </lineage>
</organism>
<proteinExistence type="predicted"/>
<keyword evidence="2" id="KW-1185">Reference proteome</keyword>